<evidence type="ECO:0000313" key="3">
    <source>
        <dbReference type="Proteomes" id="UP000679352"/>
    </source>
</evidence>
<accession>A0A975P9R6</accession>
<name>A0A975P9R6_9RHOB</name>
<dbReference type="AlphaFoldDB" id="A0A975P9R6"/>
<evidence type="ECO:0000313" key="2">
    <source>
        <dbReference type="EMBL" id="QWK92279.1"/>
    </source>
</evidence>
<dbReference type="GO" id="GO:0020037">
    <property type="term" value="F:heme binding"/>
    <property type="evidence" value="ECO:0007669"/>
    <property type="project" value="InterPro"/>
</dbReference>
<dbReference type="InterPro" id="IPR050121">
    <property type="entry name" value="Cytochrome_P450_monoxygenase"/>
</dbReference>
<geneLocation type="plasmid" evidence="2 3">
    <name>p1</name>
</geneLocation>
<dbReference type="InterPro" id="IPR036396">
    <property type="entry name" value="Cyt_P450_sf"/>
</dbReference>
<dbReference type="KEGG" id="gfu:KM031_16335"/>
<keyword evidence="2" id="KW-0614">Plasmid</keyword>
<dbReference type="GO" id="GO:0005506">
    <property type="term" value="F:iron ion binding"/>
    <property type="evidence" value="ECO:0007669"/>
    <property type="project" value="InterPro"/>
</dbReference>
<comment type="similarity">
    <text evidence="1">Belongs to the cytochrome P450 family.</text>
</comment>
<dbReference type="GO" id="GO:0016705">
    <property type="term" value="F:oxidoreductase activity, acting on paired donors, with incorporation or reduction of molecular oxygen"/>
    <property type="evidence" value="ECO:0007669"/>
    <property type="project" value="InterPro"/>
</dbReference>
<dbReference type="InterPro" id="IPR001128">
    <property type="entry name" value="Cyt_P450"/>
</dbReference>
<dbReference type="SUPFAM" id="SSF48264">
    <property type="entry name" value="Cytochrome P450"/>
    <property type="match status" value="1"/>
</dbReference>
<keyword evidence="3" id="KW-1185">Reference proteome</keyword>
<dbReference type="CDD" id="cd00302">
    <property type="entry name" value="cytochrome_P450"/>
    <property type="match status" value="1"/>
</dbReference>
<gene>
    <name evidence="2" type="ORF">KM031_16335</name>
</gene>
<dbReference type="Proteomes" id="UP000679352">
    <property type="component" value="Plasmid p1"/>
</dbReference>
<organism evidence="2 3">
    <name type="scientific">Gemmobacter fulvus</name>
    <dbReference type="NCBI Taxonomy" id="2840474"/>
    <lineage>
        <taxon>Bacteria</taxon>
        <taxon>Pseudomonadati</taxon>
        <taxon>Pseudomonadota</taxon>
        <taxon>Alphaproteobacteria</taxon>
        <taxon>Rhodobacterales</taxon>
        <taxon>Paracoccaceae</taxon>
        <taxon>Gemmobacter</taxon>
    </lineage>
</organism>
<reference evidence="2" key="1">
    <citation type="submission" date="2021-06" db="EMBL/GenBank/DDBJ databases">
        <authorList>
            <person name="Lee C.-S."/>
            <person name="Jin L."/>
        </authorList>
    </citation>
    <scope>NUCLEOTIDE SEQUENCE</scope>
    <source>
        <strain evidence="2">Con5</strain>
        <plasmid evidence="2">p1</plasmid>
    </source>
</reference>
<dbReference type="Pfam" id="PF00067">
    <property type="entry name" value="p450"/>
    <property type="match status" value="1"/>
</dbReference>
<evidence type="ECO:0000256" key="1">
    <source>
        <dbReference type="ARBA" id="ARBA00010617"/>
    </source>
</evidence>
<sequence length="431" mass="47888">MFNANSTLFQNIGLLKVAETATRAHGDKVVIRVSDTRDLYLLSGSDSVNYWRGNQPQFQTDLGDIASNAKITRLLLGQELTETRWAEVWNVTVARLTSVTRQFDRWLDRALAQASAALVEDLPTDGRAVDLRDICRDWSIRAVCPAVFGTSLDTDEIAQGISDVEAFYFVMSTRDSAETADHSRLPEYLAARGFLDRIMTVALHNSQPEDETLIAQINAVIPGDVPLADRLNLLRPTVGRMITEKLNIGGLSLLWTLSHLARDPALVADIQDELRGKDIYALADDDTPITFSTVREGLRLYPELPFIYRIASQDMTVGSLQVPARATVVFAPWLVQRDSKYWADPSSFDGRRFLGLDPGRDCYFPFGVGPHTRSRGRFILHQITIALRAICAQTRFALSPDCPRGNLHPLLRSALIPRGPVAVCFHPATDG</sequence>
<dbReference type="GO" id="GO:0004497">
    <property type="term" value="F:monooxygenase activity"/>
    <property type="evidence" value="ECO:0007669"/>
    <property type="project" value="InterPro"/>
</dbReference>
<protein>
    <submittedName>
        <fullName evidence="2">Cytochrome P450</fullName>
    </submittedName>
</protein>
<dbReference type="PANTHER" id="PTHR24305:SF166">
    <property type="entry name" value="CYTOCHROME P450 12A4, MITOCHONDRIAL-RELATED"/>
    <property type="match status" value="1"/>
</dbReference>
<dbReference type="EMBL" id="CP076362">
    <property type="protein sequence ID" value="QWK92279.1"/>
    <property type="molecule type" value="Genomic_DNA"/>
</dbReference>
<dbReference type="PANTHER" id="PTHR24305">
    <property type="entry name" value="CYTOCHROME P450"/>
    <property type="match status" value="1"/>
</dbReference>
<proteinExistence type="inferred from homology"/>
<dbReference type="Gene3D" id="1.10.630.10">
    <property type="entry name" value="Cytochrome P450"/>
    <property type="match status" value="1"/>
</dbReference>